<accession>A0A8J7GMP0</accession>
<dbReference type="SUPFAM" id="SSF102405">
    <property type="entry name" value="MCP/YpsA-like"/>
    <property type="match status" value="1"/>
</dbReference>
<dbReference type="NCBIfam" id="TIGR00732">
    <property type="entry name" value="dprA"/>
    <property type="match status" value="1"/>
</dbReference>
<sequence>MTVTMARIVLASLVEPGNAVLARLVRTSGPAEALRRLLGEPEAPHDLVTLSAAAKARLGDRDPWRLAEDARSAADRLGARLVTPEDPDWPTRADELARMSRGGATGIDVDSQPPVCLWVRGALPVADTVDRSVSVVGARTATPYGLYMATEISFGLAESGWTVVSGGAYGIDAAAHRAAMSAGGRTVAVLACGIDTVYPLAHAGLFEQIADTGLLLTEWPPGATPHRTRFLVRNRLIAALSRGTVVVEAAARSGARSTARRAFQLNRALMACPGPATSPTSEGCHAEIREHHARLVTTPEQVLEEVGRIGEYLAPPVRGRATERDGLDDLAARVLDAVPRGHAISAAEIAVVAGVSPTDARRNLPALVARELVVEDDHGLFQTRRRPSTRPAGRRG</sequence>
<comment type="caution">
    <text evidence="3">The sequence shown here is derived from an EMBL/GenBank/DDBJ whole genome shotgun (WGS) entry which is preliminary data.</text>
</comment>
<dbReference type="EMBL" id="JADOUF010000001">
    <property type="protein sequence ID" value="MBG6141161.1"/>
    <property type="molecule type" value="Genomic_DNA"/>
</dbReference>
<evidence type="ECO:0000256" key="1">
    <source>
        <dbReference type="ARBA" id="ARBA00006525"/>
    </source>
</evidence>
<gene>
    <name evidence="3" type="ORF">IW245_007355</name>
</gene>
<name>A0A8J7GMP0_9ACTN</name>
<organism evidence="3 4">
    <name type="scientific">Longispora fulva</name>
    <dbReference type="NCBI Taxonomy" id="619741"/>
    <lineage>
        <taxon>Bacteria</taxon>
        <taxon>Bacillati</taxon>
        <taxon>Actinomycetota</taxon>
        <taxon>Actinomycetes</taxon>
        <taxon>Micromonosporales</taxon>
        <taxon>Micromonosporaceae</taxon>
        <taxon>Longispora</taxon>
    </lineage>
</organism>
<dbReference type="Gene3D" id="3.40.50.450">
    <property type="match status" value="1"/>
</dbReference>
<keyword evidence="4" id="KW-1185">Reference proteome</keyword>
<dbReference type="RefSeq" id="WP_197007620.1">
    <property type="nucleotide sequence ID" value="NZ_BONS01000030.1"/>
</dbReference>
<reference evidence="3" key="1">
    <citation type="submission" date="2020-11" db="EMBL/GenBank/DDBJ databases">
        <title>Sequencing the genomes of 1000 actinobacteria strains.</title>
        <authorList>
            <person name="Klenk H.-P."/>
        </authorList>
    </citation>
    <scope>NUCLEOTIDE SEQUENCE</scope>
    <source>
        <strain evidence="3">DSM 45356</strain>
    </source>
</reference>
<dbReference type="PANTHER" id="PTHR43022">
    <property type="entry name" value="PROTEIN SMF"/>
    <property type="match status" value="1"/>
</dbReference>
<evidence type="ECO:0000259" key="2">
    <source>
        <dbReference type="Pfam" id="PF02481"/>
    </source>
</evidence>
<feature type="domain" description="Smf/DprA SLOG" evidence="2">
    <location>
        <begin position="81"/>
        <end position="306"/>
    </location>
</feature>
<dbReference type="Pfam" id="PF02481">
    <property type="entry name" value="DNA_processg_A"/>
    <property type="match status" value="1"/>
</dbReference>
<dbReference type="AlphaFoldDB" id="A0A8J7GMP0"/>
<protein>
    <submittedName>
        <fullName evidence="3">DNA processing protein</fullName>
    </submittedName>
</protein>
<dbReference type="InterPro" id="IPR057666">
    <property type="entry name" value="DrpA_SLOG"/>
</dbReference>
<dbReference type="InterPro" id="IPR003488">
    <property type="entry name" value="DprA"/>
</dbReference>
<proteinExistence type="inferred from homology"/>
<evidence type="ECO:0000313" key="4">
    <source>
        <dbReference type="Proteomes" id="UP000622552"/>
    </source>
</evidence>
<dbReference type="GO" id="GO:0009294">
    <property type="term" value="P:DNA-mediated transformation"/>
    <property type="evidence" value="ECO:0007669"/>
    <property type="project" value="InterPro"/>
</dbReference>
<evidence type="ECO:0000313" key="3">
    <source>
        <dbReference type="EMBL" id="MBG6141161.1"/>
    </source>
</evidence>
<dbReference type="PANTHER" id="PTHR43022:SF1">
    <property type="entry name" value="PROTEIN SMF"/>
    <property type="match status" value="1"/>
</dbReference>
<dbReference type="Proteomes" id="UP000622552">
    <property type="component" value="Unassembled WGS sequence"/>
</dbReference>
<comment type="similarity">
    <text evidence="1">Belongs to the DprA/Smf family.</text>
</comment>